<dbReference type="EMBL" id="CP074133">
    <property type="protein sequence ID" value="QUX22578.1"/>
    <property type="molecule type" value="Genomic_DNA"/>
</dbReference>
<reference evidence="3 4" key="1">
    <citation type="submission" date="2021-05" db="EMBL/GenBank/DDBJ databases">
        <title>Direct Submission.</title>
        <authorList>
            <person name="Li K."/>
            <person name="Gao J."/>
        </authorList>
    </citation>
    <scope>NUCLEOTIDE SEQUENCE [LARGE SCALE GENOMIC DNA]</scope>
    <source>
        <strain evidence="3 4">Mg02</strain>
    </source>
</reference>
<gene>
    <name evidence="3" type="ORF">KGD84_30495</name>
</gene>
<accession>A0ABX8BLZ1</accession>
<dbReference type="RefSeq" id="WP_220563793.1">
    <property type="nucleotide sequence ID" value="NZ_CP074133.1"/>
</dbReference>
<protein>
    <submittedName>
        <fullName evidence="3">DUF1360 domain-containing protein</fullName>
    </submittedName>
</protein>
<dbReference type="InterPro" id="IPR010773">
    <property type="entry name" value="Mycophage_PG1_Gp7"/>
</dbReference>
<evidence type="ECO:0000256" key="2">
    <source>
        <dbReference type="SAM" id="Phobius"/>
    </source>
</evidence>
<feature type="region of interest" description="Disordered" evidence="1">
    <location>
        <begin position="1"/>
        <end position="20"/>
    </location>
</feature>
<evidence type="ECO:0000256" key="1">
    <source>
        <dbReference type="SAM" id="MobiDB-lite"/>
    </source>
</evidence>
<organism evidence="3 4">
    <name type="scientific">Nocardiopsis changdeensis</name>
    <dbReference type="NCBI Taxonomy" id="2831969"/>
    <lineage>
        <taxon>Bacteria</taxon>
        <taxon>Bacillati</taxon>
        <taxon>Actinomycetota</taxon>
        <taxon>Actinomycetes</taxon>
        <taxon>Streptosporangiales</taxon>
        <taxon>Nocardiopsidaceae</taxon>
        <taxon>Nocardiopsis</taxon>
    </lineage>
</organism>
<feature type="transmembrane region" description="Helical" evidence="2">
    <location>
        <begin position="31"/>
        <end position="52"/>
    </location>
</feature>
<dbReference type="Pfam" id="PF07098">
    <property type="entry name" value="DUF1360"/>
    <property type="match status" value="1"/>
</dbReference>
<evidence type="ECO:0000313" key="3">
    <source>
        <dbReference type="EMBL" id="QUX22578.1"/>
    </source>
</evidence>
<name>A0ABX8BLZ1_9ACTN</name>
<keyword evidence="2" id="KW-0472">Membrane</keyword>
<evidence type="ECO:0000313" key="4">
    <source>
        <dbReference type="Proteomes" id="UP000676079"/>
    </source>
</evidence>
<keyword evidence="4" id="KW-1185">Reference proteome</keyword>
<keyword evidence="2" id="KW-0812">Transmembrane</keyword>
<keyword evidence="2" id="KW-1133">Transmembrane helix</keyword>
<sequence>MNSDATDPVQGAKEAVRREAEIYRDGSDQPLGGYAAAMAVYAASVGAGLVAVKLAGRRSDARVGPWDLALMGLTTHKVSRLLAKDPVTSPLRAFFTRFRGASAPAELSEEVRGEGGRKAAGELITCPFCTAQWIATGYAFGLVLAPGLTRSAGAVFSAVAVSDWLQLAYVRLQKAQEG</sequence>
<proteinExistence type="predicted"/>
<dbReference type="Proteomes" id="UP000676079">
    <property type="component" value="Chromosome"/>
</dbReference>